<dbReference type="STRING" id="1314782.A0A165RWM0"/>
<feature type="compositionally biased region" description="Polar residues" evidence="1">
    <location>
        <begin position="89"/>
        <end position="105"/>
    </location>
</feature>
<dbReference type="OrthoDB" id="2742740at2759"/>
<dbReference type="EMBL" id="KV425578">
    <property type="protein sequence ID" value="KZT24366.1"/>
    <property type="molecule type" value="Genomic_DNA"/>
</dbReference>
<name>A0A165RWM0_9AGAM</name>
<proteinExistence type="predicted"/>
<sequence>MPGDAQEAGPSNPRKICGCTKYCNGDKQKTIPLRTWYNHAKARQDDNTTQSTKNFFALHALKRAAKSAPGDVTLRKRARANTLPGPSTPARTHQSNEAPDLQASTGVPDLFPEDVPTGSLDDAVSEEQFDEQPDPGSFEDNQRQDDLHPNTPPGTGNDREERQHAHGDLEDDTCHLEEIQITRDFIRLLKNATLDDPKHSGLSAHVLERLRDPPQSPVNVSDPDLRLSLEIYLAIQNASIKTYNSV</sequence>
<evidence type="ECO:0000313" key="2">
    <source>
        <dbReference type="EMBL" id="KZT24366.1"/>
    </source>
</evidence>
<protein>
    <submittedName>
        <fullName evidence="2">Uncharacterized protein</fullName>
    </submittedName>
</protein>
<feature type="compositionally biased region" description="Basic and acidic residues" evidence="1">
    <location>
        <begin position="157"/>
        <end position="173"/>
    </location>
</feature>
<reference evidence="2 3" key="1">
    <citation type="journal article" date="2016" name="Mol. Biol. Evol.">
        <title>Comparative Genomics of Early-Diverging Mushroom-Forming Fungi Provides Insights into the Origins of Lignocellulose Decay Capabilities.</title>
        <authorList>
            <person name="Nagy L.G."/>
            <person name="Riley R."/>
            <person name="Tritt A."/>
            <person name="Adam C."/>
            <person name="Daum C."/>
            <person name="Floudas D."/>
            <person name="Sun H."/>
            <person name="Yadav J.S."/>
            <person name="Pangilinan J."/>
            <person name="Larsson K.H."/>
            <person name="Matsuura K."/>
            <person name="Barry K."/>
            <person name="Labutti K."/>
            <person name="Kuo R."/>
            <person name="Ohm R.A."/>
            <person name="Bhattacharya S.S."/>
            <person name="Shirouzu T."/>
            <person name="Yoshinaga Y."/>
            <person name="Martin F.M."/>
            <person name="Grigoriev I.V."/>
            <person name="Hibbett D.S."/>
        </authorList>
    </citation>
    <scope>NUCLEOTIDE SEQUENCE [LARGE SCALE GENOMIC DNA]</scope>
    <source>
        <strain evidence="2 3">HHB14362 ss-1</strain>
    </source>
</reference>
<feature type="compositionally biased region" description="Acidic residues" evidence="1">
    <location>
        <begin position="123"/>
        <end position="133"/>
    </location>
</feature>
<keyword evidence="3" id="KW-1185">Reference proteome</keyword>
<evidence type="ECO:0000313" key="3">
    <source>
        <dbReference type="Proteomes" id="UP000076761"/>
    </source>
</evidence>
<dbReference type="Proteomes" id="UP000076761">
    <property type="component" value="Unassembled WGS sequence"/>
</dbReference>
<dbReference type="AlphaFoldDB" id="A0A165RWM0"/>
<gene>
    <name evidence="2" type="ORF">NEOLEDRAFT_1179359</name>
</gene>
<feature type="region of interest" description="Disordered" evidence="1">
    <location>
        <begin position="64"/>
        <end position="173"/>
    </location>
</feature>
<organism evidence="2 3">
    <name type="scientific">Neolentinus lepideus HHB14362 ss-1</name>
    <dbReference type="NCBI Taxonomy" id="1314782"/>
    <lineage>
        <taxon>Eukaryota</taxon>
        <taxon>Fungi</taxon>
        <taxon>Dikarya</taxon>
        <taxon>Basidiomycota</taxon>
        <taxon>Agaricomycotina</taxon>
        <taxon>Agaricomycetes</taxon>
        <taxon>Gloeophyllales</taxon>
        <taxon>Gloeophyllaceae</taxon>
        <taxon>Neolentinus</taxon>
    </lineage>
</organism>
<accession>A0A165RWM0</accession>
<dbReference type="InParanoid" id="A0A165RWM0"/>
<evidence type="ECO:0000256" key="1">
    <source>
        <dbReference type="SAM" id="MobiDB-lite"/>
    </source>
</evidence>